<proteinExistence type="predicted"/>
<dbReference type="InterPro" id="IPR025112">
    <property type="entry name" value="PCMD"/>
</dbReference>
<evidence type="ECO:0000313" key="3">
    <source>
        <dbReference type="Proteomes" id="UP000771749"/>
    </source>
</evidence>
<name>A0A940IH39_9BACT</name>
<dbReference type="InterPro" id="IPR038653">
    <property type="entry name" value="Put_CMD_sf"/>
</dbReference>
<dbReference type="Gene3D" id="2.60.120.890">
    <property type="entry name" value="BT2081, beta-jelly-roll domain"/>
    <property type="match status" value="1"/>
</dbReference>
<reference evidence="2" key="1">
    <citation type="submission" date="2020-10" db="EMBL/GenBank/DDBJ databases">
        <authorList>
            <person name="Gilroy R."/>
        </authorList>
    </citation>
    <scope>NUCLEOTIDE SEQUENCE</scope>
    <source>
        <strain evidence="2">F1-3629</strain>
    </source>
</reference>
<gene>
    <name evidence="2" type="ORF">IAC07_07605</name>
</gene>
<dbReference type="PROSITE" id="PS51257">
    <property type="entry name" value="PROKAR_LIPOPROTEIN"/>
    <property type="match status" value="1"/>
</dbReference>
<dbReference type="Pfam" id="PF13201">
    <property type="entry name" value="PCMD"/>
    <property type="match status" value="1"/>
</dbReference>
<reference evidence="2" key="2">
    <citation type="journal article" date="2021" name="PeerJ">
        <title>Extensive microbial diversity within the chicken gut microbiome revealed by metagenomics and culture.</title>
        <authorList>
            <person name="Gilroy R."/>
            <person name="Ravi A."/>
            <person name="Getino M."/>
            <person name="Pursley I."/>
            <person name="Horton D.L."/>
            <person name="Alikhan N.F."/>
            <person name="Baker D."/>
            <person name="Gharbi K."/>
            <person name="Hall N."/>
            <person name="Watson M."/>
            <person name="Adriaenssens E.M."/>
            <person name="Foster-Nyarko E."/>
            <person name="Jarju S."/>
            <person name="Secka A."/>
            <person name="Antonio M."/>
            <person name="Oren A."/>
            <person name="Chaudhuri R.R."/>
            <person name="La Ragione R."/>
            <person name="Hildebrand F."/>
            <person name="Pallen M.J."/>
        </authorList>
    </citation>
    <scope>NUCLEOTIDE SEQUENCE</scope>
    <source>
        <strain evidence="2">F1-3629</strain>
    </source>
</reference>
<organism evidence="2 3">
    <name type="scientific">Candidatus Cryptobacteroides gallistercoris</name>
    <dbReference type="NCBI Taxonomy" id="2840765"/>
    <lineage>
        <taxon>Bacteria</taxon>
        <taxon>Pseudomonadati</taxon>
        <taxon>Bacteroidota</taxon>
        <taxon>Bacteroidia</taxon>
        <taxon>Bacteroidales</taxon>
        <taxon>Candidatus Cryptobacteroides</taxon>
    </lineage>
</organism>
<dbReference type="AlphaFoldDB" id="A0A940IH39"/>
<feature type="domain" description="Putative carbohydrate metabolism" evidence="1">
    <location>
        <begin position="328"/>
        <end position="559"/>
    </location>
</feature>
<sequence length="562" mass="61882">MKPYGHILAMAAAALLAQSCLIENDMSYPRIYGLVTAFAVEGQESCTIDADSRTVSIVLEETADPASLKVTESAVSEGVSSTDFPQADAMIDLTETRTYTLTTYQDYIWTVSAVQPVDRYIHCENQGSAPIIDNEMKTANVFVLESQSLQHLTITDMKLEKEGSEIYLVTTGPDGSETVSDLPCVFPMEDTDVLTGMTVEVRYDDVKTRWRIAFEQETVETVITKANPWCYHVDIEARFDGTGTPYLEYRRADGTDGDAAGSGWTRFDDLDVDGISISAKVPSDNTIEEGSVRLEPGTSYEFRICTETSRSDAVTVTTGTPDQIYNMNFNDWYSTKSGSYDIWYPNLNDTYQVWDTANPGSGAFVGSLTTPTETVPVSGQGQRAARLESKNAVIAFAAGNIITGKFKGISGLGAIMDWGTPFTARPKALKGYYAYKPVPVNTAKDPYKNLLNTMDQCQILVFLTDWTAPFTVNTSQNIFVDQTPSNPNILAYGKMESDKDTFSDPEADAGGYIPFTVELDWWRPDSTPTYAVVIACASYKGDYFTGGIGSVMYVDEFEFVYD</sequence>
<protein>
    <submittedName>
        <fullName evidence="2">PCMD domain-containing protein</fullName>
    </submittedName>
</protein>
<dbReference type="EMBL" id="JADIMJ010000115">
    <property type="protein sequence ID" value="MBO8454569.1"/>
    <property type="molecule type" value="Genomic_DNA"/>
</dbReference>
<comment type="caution">
    <text evidence="2">The sequence shown here is derived from an EMBL/GenBank/DDBJ whole genome shotgun (WGS) entry which is preliminary data.</text>
</comment>
<accession>A0A940IH39</accession>
<dbReference type="Proteomes" id="UP000771749">
    <property type="component" value="Unassembled WGS sequence"/>
</dbReference>
<evidence type="ECO:0000313" key="2">
    <source>
        <dbReference type="EMBL" id="MBO8454569.1"/>
    </source>
</evidence>
<evidence type="ECO:0000259" key="1">
    <source>
        <dbReference type="Pfam" id="PF13201"/>
    </source>
</evidence>